<name>A0ABQ1Q291_9ACTN</name>
<protein>
    <submittedName>
        <fullName evidence="2">Uncharacterized protein</fullName>
    </submittedName>
</protein>
<gene>
    <name evidence="2" type="ORF">GCM10007231_05770</name>
</gene>
<organism evidence="2 3">
    <name type="scientific">Nocardioides daphniae</name>
    <dbReference type="NCBI Taxonomy" id="402297"/>
    <lineage>
        <taxon>Bacteria</taxon>
        <taxon>Bacillati</taxon>
        <taxon>Actinomycetota</taxon>
        <taxon>Actinomycetes</taxon>
        <taxon>Propionibacteriales</taxon>
        <taxon>Nocardioidaceae</taxon>
        <taxon>Nocardioides</taxon>
    </lineage>
</organism>
<reference evidence="3" key="1">
    <citation type="journal article" date="2019" name="Int. J. Syst. Evol. Microbiol.">
        <title>The Global Catalogue of Microorganisms (GCM) 10K type strain sequencing project: providing services to taxonomists for standard genome sequencing and annotation.</title>
        <authorList>
            <consortium name="The Broad Institute Genomics Platform"/>
            <consortium name="The Broad Institute Genome Sequencing Center for Infectious Disease"/>
            <person name="Wu L."/>
            <person name="Ma J."/>
        </authorList>
    </citation>
    <scope>NUCLEOTIDE SEQUENCE [LARGE SCALE GENOMIC DNA]</scope>
    <source>
        <strain evidence="3">CCM 7403</strain>
    </source>
</reference>
<keyword evidence="1" id="KW-0732">Signal</keyword>
<evidence type="ECO:0000313" key="3">
    <source>
        <dbReference type="Proteomes" id="UP000630594"/>
    </source>
</evidence>
<feature type="chain" id="PRO_5045792240" evidence="1">
    <location>
        <begin position="32"/>
        <end position="206"/>
    </location>
</feature>
<dbReference type="Proteomes" id="UP000630594">
    <property type="component" value="Unassembled WGS sequence"/>
</dbReference>
<evidence type="ECO:0000256" key="1">
    <source>
        <dbReference type="SAM" id="SignalP"/>
    </source>
</evidence>
<dbReference type="PROSITE" id="PS51257">
    <property type="entry name" value="PROKAR_LIPOPROTEIN"/>
    <property type="match status" value="1"/>
</dbReference>
<comment type="caution">
    <text evidence="2">The sequence shown here is derived from an EMBL/GenBank/DDBJ whole genome shotgun (WGS) entry which is preliminary data.</text>
</comment>
<feature type="signal peptide" evidence="1">
    <location>
        <begin position="1"/>
        <end position="31"/>
    </location>
</feature>
<dbReference type="EMBL" id="BMCK01000001">
    <property type="protein sequence ID" value="GGD09770.1"/>
    <property type="molecule type" value="Genomic_DNA"/>
</dbReference>
<proteinExistence type="predicted"/>
<accession>A0ABQ1Q291</accession>
<evidence type="ECO:0000313" key="2">
    <source>
        <dbReference type="EMBL" id="GGD09770.1"/>
    </source>
</evidence>
<sequence>MWNSDRARPLTTPLTTLAAAAALLITTGGCAVEPNEDPREVAAAAVLADGKVEVDLRERVTRESLGVAEGAKTAILENDDMSRFSVTVTFSDGHVLSSDEVKVMTVETDPSGEVSLLTLGLRQVPLDEVERLVRAGVDEFGVDERRATSFLSSARAAESSGNTVDVALPAEGVAPPELLEIVPTVFASGSGHVVNYYVHLDVEEES</sequence>
<keyword evidence="3" id="KW-1185">Reference proteome</keyword>